<evidence type="ECO:0000256" key="6">
    <source>
        <dbReference type="ARBA" id="ARBA00022801"/>
    </source>
</evidence>
<evidence type="ECO:0000313" key="18">
    <source>
        <dbReference type="Proteomes" id="UP000069272"/>
    </source>
</evidence>
<evidence type="ECO:0000313" key="17">
    <source>
        <dbReference type="EnsemblMetazoa" id="AALB003497-PA"/>
    </source>
</evidence>
<reference evidence="17" key="2">
    <citation type="submission" date="2022-08" db="UniProtKB">
        <authorList>
            <consortium name="EnsemblMetazoa"/>
        </authorList>
    </citation>
    <scope>IDENTIFICATION</scope>
    <source>
        <strain evidence="17">STECLA/ALBI9_A</strain>
    </source>
</reference>
<dbReference type="Pfam" id="PF18129">
    <property type="entry name" value="SH3_12"/>
    <property type="match status" value="1"/>
</dbReference>
<dbReference type="EnsemblMetazoa" id="AALB003497-RA">
    <property type="protein sequence ID" value="AALB003497-PA"/>
    <property type="gene ID" value="AALB003497"/>
</dbReference>
<dbReference type="Proteomes" id="UP000069272">
    <property type="component" value="Chromosome 2R"/>
</dbReference>
<dbReference type="Gene3D" id="1.25.40.1050">
    <property type="match status" value="1"/>
</dbReference>
<feature type="compositionally biased region" description="Polar residues" evidence="11">
    <location>
        <begin position="1649"/>
        <end position="1658"/>
    </location>
</feature>
<dbReference type="VEuPathDB" id="VectorBase:AALB20_028392"/>
<evidence type="ECO:0000256" key="8">
    <source>
        <dbReference type="ARBA" id="ARBA00023015"/>
    </source>
</evidence>
<dbReference type="FunFam" id="3.40.50.12390:FF:000002">
    <property type="entry name" value="5'-3' exoribonuclease 1"/>
    <property type="match status" value="1"/>
</dbReference>
<evidence type="ECO:0000259" key="14">
    <source>
        <dbReference type="Pfam" id="PF18129"/>
    </source>
</evidence>
<dbReference type="PANTHER" id="PTHR12341">
    <property type="entry name" value="5'-&gt;3' EXORIBONUCLEASE"/>
    <property type="match status" value="1"/>
</dbReference>
<keyword evidence="5" id="KW-0540">Nuclease</keyword>
<name>A0A182FAG8_ANOAL</name>
<dbReference type="GO" id="GO:0006397">
    <property type="term" value="P:mRNA processing"/>
    <property type="evidence" value="ECO:0007669"/>
    <property type="project" value="UniProtKB-KW"/>
</dbReference>
<evidence type="ECO:0000256" key="10">
    <source>
        <dbReference type="ARBA" id="ARBA00023242"/>
    </source>
</evidence>
<dbReference type="GO" id="GO:0004534">
    <property type="term" value="F:5'-3' RNA exonuclease activity"/>
    <property type="evidence" value="ECO:0007669"/>
    <property type="project" value="TreeGrafter"/>
</dbReference>
<dbReference type="Pfam" id="PF11571">
    <property type="entry name" value="Med27"/>
    <property type="match status" value="1"/>
</dbReference>
<dbReference type="InterPro" id="IPR040992">
    <property type="entry name" value="XRN1_D1"/>
</dbReference>
<proteinExistence type="inferred from homology"/>
<reference evidence="17 18" key="1">
    <citation type="journal article" date="2017" name="G3 (Bethesda)">
        <title>The Physical Genome Mapping of Anopheles albimanus Corrected Scaffold Misassemblies and Identified Interarm Rearrangements in Genus Anopheles.</title>
        <authorList>
            <person name="Artemov G.N."/>
            <person name="Peery A.N."/>
            <person name="Jiang X."/>
            <person name="Tu Z."/>
            <person name="Stegniy V.N."/>
            <person name="Sharakhova M.V."/>
            <person name="Sharakhov I.V."/>
        </authorList>
    </citation>
    <scope>NUCLEOTIDE SEQUENCE [LARGE SCALE GENOMIC DNA]</scope>
    <source>
        <strain evidence="17 18">ALBI9_A</strain>
    </source>
</reference>
<dbReference type="VEuPathDB" id="VectorBase:AALB017411"/>
<dbReference type="CDD" id="cd18673">
    <property type="entry name" value="PIN_XRN1-2-like"/>
    <property type="match status" value="1"/>
</dbReference>
<accession>A0A182FAG8</accession>
<keyword evidence="4" id="KW-0507">mRNA processing</keyword>
<dbReference type="InterPro" id="IPR041385">
    <property type="entry name" value="SH3_12"/>
</dbReference>
<dbReference type="Pfam" id="PF03159">
    <property type="entry name" value="XRN_N"/>
    <property type="match status" value="1"/>
</dbReference>
<keyword evidence="18" id="KW-1185">Reference proteome</keyword>
<dbReference type="InterPro" id="IPR047007">
    <property type="entry name" value="XRN1_D1_sf"/>
</dbReference>
<evidence type="ECO:0000259" key="15">
    <source>
        <dbReference type="Pfam" id="PF18332"/>
    </source>
</evidence>
<dbReference type="GO" id="GO:0003723">
    <property type="term" value="F:RNA binding"/>
    <property type="evidence" value="ECO:0007669"/>
    <property type="project" value="TreeGrafter"/>
</dbReference>
<feature type="compositionally biased region" description="Polar residues" evidence="11">
    <location>
        <begin position="1692"/>
        <end position="1709"/>
    </location>
</feature>
<evidence type="ECO:0000256" key="9">
    <source>
        <dbReference type="ARBA" id="ARBA00023163"/>
    </source>
</evidence>
<feature type="compositionally biased region" description="Polar residues" evidence="11">
    <location>
        <begin position="1173"/>
        <end position="1183"/>
    </location>
</feature>
<feature type="domain" description="Exoribonuclease Xrn1 D2/D3" evidence="16">
    <location>
        <begin position="835"/>
        <end position="1055"/>
    </location>
</feature>
<dbReference type="PANTHER" id="PTHR12341:SF7">
    <property type="entry name" value="5'-3' EXORIBONUCLEASE 1"/>
    <property type="match status" value="1"/>
</dbReference>
<dbReference type="InterPro" id="IPR021627">
    <property type="entry name" value="Mediator_Med27"/>
</dbReference>
<organism evidence="17 18">
    <name type="scientific">Anopheles albimanus</name>
    <name type="common">New world malaria mosquito</name>
    <dbReference type="NCBI Taxonomy" id="7167"/>
    <lineage>
        <taxon>Eukaryota</taxon>
        <taxon>Metazoa</taxon>
        <taxon>Ecdysozoa</taxon>
        <taxon>Arthropoda</taxon>
        <taxon>Hexapoda</taxon>
        <taxon>Insecta</taxon>
        <taxon>Pterygota</taxon>
        <taxon>Neoptera</taxon>
        <taxon>Endopterygota</taxon>
        <taxon>Diptera</taxon>
        <taxon>Nematocera</taxon>
        <taxon>Culicoidea</taxon>
        <taxon>Culicidae</taxon>
        <taxon>Anophelinae</taxon>
        <taxon>Anopheles</taxon>
    </lineage>
</organism>
<dbReference type="Pfam" id="PF18332">
    <property type="entry name" value="XRN1_D1"/>
    <property type="match status" value="1"/>
</dbReference>
<feature type="region of interest" description="Disordered" evidence="11">
    <location>
        <begin position="1329"/>
        <end position="1349"/>
    </location>
</feature>
<evidence type="ECO:0000259" key="12">
    <source>
        <dbReference type="Pfam" id="PF03159"/>
    </source>
</evidence>
<keyword evidence="9" id="KW-0804">Transcription</keyword>
<dbReference type="GO" id="GO:0016592">
    <property type="term" value="C:mediator complex"/>
    <property type="evidence" value="ECO:0007669"/>
    <property type="project" value="InterPro"/>
</dbReference>
<feature type="domain" description="5'-3' exoribonuclease 1 SH3-like" evidence="14">
    <location>
        <begin position="1082"/>
        <end position="1164"/>
    </location>
</feature>
<feature type="compositionally biased region" description="Polar residues" evidence="11">
    <location>
        <begin position="1266"/>
        <end position="1279"/>
    </location>
</feature>
<evidence type="ECO:0000256" key="5">
    <source>
        <dbReference type="ARBA" id="ARBA00022722"/>
    </source>
</evidence>
<dbReference type="InterPro" id="IPR004859">
    <property type="entry name" value="Xrn1_N"/>
</dbReference>
<comment type="similarity">
    <text evidence="3">Belongs to the Mediator complex subunit 27 family.</text>
</comment>
<keyword evidence="6" id="KW-0378">Hydrolase</keyword>
<feature type="compositionally biased region" description="Basic and acidic residues" evidence="11">
    <location>
        <begin position="1392"/>
        <end position="1405"/>
    </location>
</feature>
<evidence type="ECO:0000256" key="2">
    <source>
        <dbReference type="ARBA" id="ARBA00006994"/>
    </source>
</evidence>
<evidence type="ECO:0000259" key="13">
    <source>
        <dbReference type="Pfam" id="PF17846"/>
    </source>
</evidence>
<feature type="compositionally biased region" description="Low complexity" evidence="11">
    <location>
        <begin position="1615"/>
        <end position="1630"/>
    </location>
</feature>
<dbReference type="InterPro" id="IPR027073">
    <property type="entry name" value="5_3_exoribonuclease"/>
</dbReference>
<comment type="similarity">
    <text evidence="2">Belongs to the 5'-3' exonuclease family. XRN2/RAT1 subfamily.</text>
</comment>
<dbReference type="Gene3D" id="2.170.260.40">
    <property type="match status" value="1"/>
</dbReference>
<dbReference type="Pfam" id="PF17846">
    <property type="entry name" value="XRN_M"/>
    <property type="match status" value="1"/>
</dbReference>
<feature type="region of interest" description="Disordered" evidence="11">
    <location>
        <begin position="1173"/>
        <end position="1279"/>
    </location>
</feature>
<feature type="compositionally biased region" description="Basic and acidic residues" evidence="11">
    <location>
        <begin position="1631"/>
        <end position="1647"/>
    </location>
</feature>
<evidence type="ECO:0000256" key="4">
    <source>
        <dbReference type="ARBA" id="ARBA00022664"/>
    </source>
</evidence>
<comment type="subcellular location">
    <subcellularLocation>
        <location evidence="1">Nucleus</location>
    </subcellularLocation>
</comment>
<keyword evidence="10" id="KW-0539">Nucleus</keyword>
<sequence>MGVPKFFRYISERYPCLSELLRENQAADFMDLNRLQVPEFDNLYLDMNGIIHNCSHPNDADVTYRISEEMIFEGIFHYVEYLFKMIRPQKVFFIAVDGVAPRAKMNQQRGRRFRSAHEAAEQLKAAIAKGETIPDEDRFDSNCITPGTAFMVRLQKALEHFIQVKIATDVLWKACTVILSGHETPGEGEHKIMEYIRHAKAQPGFNPNTRHCLYGLDADLIMLGLCTHERFFSLLREEVKFGKNDKKATVMKEIRFYLLHLTLLSEYLELEFGSLRNQLRFPFDIHKLIDDWVLMIYLVGNDFIPHLPHLHINENALPTLYRAYMDVLPEMDGYINESGILNLPRLQQLMRRLAVFDRDTFLEHYTDLKYLESKCGKNNLEAFDVSADEIISTSKANDDLMALIMSSKMLDSGDEDEESQISVGDIENDPVLFEKEFQSYKRNYYMSKMGYADFNEETRAEQAECYIRALQWTLHYYYRGVVSWSWYYPHHYAPFISDVDHFDHLKLEFDMARPFLPFQQLLSVLPAASKSHLPAAYHQLMVDPNSPVYDFYPPEFSTDLNGKQQSWEAVVLIPFIDERRLLKAMKNCDEYLTDEEKQRNVHGPMIQYRYDANQQDPLEAKYGFERIDMLPVKRTEIFRDDLHVTESNLVLGPSKGSIQEGYATGFPTFKHLPYHGKLKEMRVKVFNFPSKNDSMVVCLDDAAKQLPDTATLAKELLDRTVYVSWPHLMEAKVDSVSDKNQLFKRINEAEKVDERMFNIWCKSITEHNENRLALNVGQINQLVNVRTCVGTEYVLQGDGFVLKRLWNNVAMPYPAQCIVREVKDVMKQQDSYISMEKMFPLGSTIFLRATDCYGCMGEVANISDNRIQGKFLVHEEPEVREVFQMHKQSLQSYRSINDTAALLGISVSVLLQLTGTILVAHGGHRSLNVENEKTVNIGLRLRMKSKNEAAVGFCRLMHNRIWVFSDRTVNLLQRYDQQAPGLFEKLEAVNNKVHFETDLFGEGNEGKLDELHKWLKEQEHNEAERRSCSIELLERNAIERLVTLVDEHNAKQTPRVRTMLVPPRDLLRPGMRKAKTLDPNAHFELLDRVVVASEAEDAPLGRRGTIIGIHKVTDPNPVRREAIGQEDNYYEVLFDQSFTKGVSVYGLTGTAKRVQRMAQGALLNISYGRASNGYQRGGKQSSAAEVGPTLPTVLGSMSNNQNGPQSSIQHRVNERIGKRNGTRKVPNEKLYPQENRPNEPSSVKPPGSVTMQQATEPQRPMEKQVTAPNNVSSADVQQQQRKNEFERFWKKLKESTNNSAFDENDIKHIAQVMSNSSLQPESNAAVLSDKTEKPQSVGTPVHPDGDQMTGMLKKWLGINDRREEGPSQQTGDGASLVQPPLASLPKPPLQWRNKDKELGDRKYEQRYQGSRRPGGVDAGGSISNPNVRPQMTPVVHPTQFNMQTMFMRPPCFAVQQQQQFYGHPKMQQQPYFIQRAPDATMVHGRGGVQSGGYAPPPPRRPVWQSVPPPLQPLPPHIAIESKPISALFSDAPAAPMMQPYPNRGPIGPQNLSYNRNNPAGNGAFVPLQAMKKNAKIRAATTNNGNNSNAGTVLEAWNETTKASVPAPSGKRKSNPKTAGAPTATAAASNETNERNASRKGERVKEVIQKANSDRNVTVEQPIEVSDMDSKTAQQQASKGLPPPSDEKHKGSSQEQTLATNGKQATDAGNGSTVLKKLRVLRSSVGQVFESLGTGVRIDHGEEGKEQKFLQELQELLNAVNANLKDFESCIGDLTPPAAPLNLANSAFLSLETNLERQALYPHLVQSYKWHDKLHEYSTFASTLLQQNSLKRSYYTNTKRRRSLPSSHLATPQMVDNLIGSIHYNNMNLKIVRPFMTNAILHITIARVLRAAVILKGLLIEWVTVKGYEESLLDGIDEHWTESRHQVFRKVQDHAHSAMLHFFSPTLPELAIRSFITWFRSYVTLFADPCKKCGKHLHNTLPPTWRDLRTLEPFHEECKQ</sequence>
<dbReference type="InterPro" id="IPR047008">
    <property type="entry name" value="XRN1_SH3_sf"/>
</dbReference>
<dbReference type="Gene3D" id="3.40.50.12390">
    <property type="match status" value="2"/>
</dbReference>
<evidence type="ECO:0000256" key="7">
    <source>
        <dbReference type="ARBA" id="ARBA00022839"/>
    </source>
</evidence>
<dbReference type="GO" id="GO:0000956">
    <property type="term" value="P:nuclear-transcribed mRNA catabolic process"/>
    <property type="evidence" value="ECO:0007669"/>
    <property type="project" value="TreeGrafter"/>
</dbReference>
<dbReference type="InterPro" id="IPR041106">
    <property type="entry name" value="XRN1_D2_D3"/>
</dbReference>
<dbReference type="FunFam" id="1.25.40.1050:FF:000002">
    <property type="entry name" value="5'-3' exoribonuclease"/>
    <property type="match status" value="1"/>
</dbReference>
<feature type="region of interest" description="Disordered" evidence="11">
    <location>
        <begin position="1598"/>
        <end position="1709"/>
    </location>
</feature>
<protein>
    <submittedName>
        <fullName evidence="17">Uncharacterized protein</fullName>
    </submittedName>
</protein>
<keyword evidence="8" id="KW-0805">Transcription regulation</keyword>
<evidence type="ECO:0000256" key="1">
    <source>
        <dbReference type="ARBA" id="ARBA00004123"/>
    </source>
</evidence>
<feature type="region of interest" description="Disordered" evidence="11">
    <location>
        <begin position="1362"/>
        <end position="1433"/>
    </location>
</feature>
<feature type="domain" description="5'-3' exoribonuclease 1 D1" evidence="15">
    <location>
        <begin position="663"/>
        <end position="823"/>
    </location>
</feature>
<dbReference type="Gene3D" id="2.30.30.750">
    <property type="match status" value="1"/>
</dbReference>
<dbReference type="Pfam" id="PF18334">
    <property type="entry name" value="XRN1_D2_D3"/>
    <property type="match status" value="1"/>
</dbReference>
<feature type="domain" description="Xrn1 N-terminal" evidence="12">
    <location>
        <begin position="1"/>
        <end position="238"/>
    </location>
</feature>
<keyword evidence="7" id="KW-0269">Exonuclease</keyword>
<evidence type="ECO:0000259" key="16">
    <source>
        <dbReference type="Pfam" id="PF18334"/>
    </source>
</evidence>
<evidence type="ECO:0000256" key="11">
    <source>
        <dbReference type="SAM" id="MobiDB-lite"/>
    </source>
</evidence>
<dbReference type="InterPro" id="IPR041412">
    <property type="entry name" value="Xrn1_helical"/>
</dbReference>
<feature type="compositionally biased region" description="Polar residues" evidence="11">
    <location>
        <begin position="1195"/>
        <end position="1210"/>
    </location>
</feature>
<dbReference type="GO" id="GO:0016075">
    <property type="term" value="P:rRNA catabolic process"/>
    <property type="evidence" value="ECO:0007669"/>
    <property type="project" value="TreeGrafter"/>
</dbReference>
<dbReference type="STRING" id="7167.A0A182FAG8"/>
<feature type="domain" description="Xrn1 helical" evidence="13">
    <location>
        <begin position="283"/>
        <end position="603"/>
    </location>
</feature>
<evidence type="ECO:0000256" key="3">
    <source>
        <dbReference type="ARBA" id="ARBA00008048"/>
    </source>
</evidence>